<dbReference type="EMBL" id="KU377538">
    <property type="protein sequence ID" value="ANS70920.1"/>
    <property type="molecule type" value="Genomic_DNA"/>
</dbReference>
<evidence type="ECO:0008006" key="2">
    <source>
        <dbReference type="Google" id="ProtNLM"/>
    </source>
</evidence>
<dbReference type="Pfam" id="PF06851">
    <property type="entry name" value="DUF1247"/>
    <property type="match status" value="1"/>
</dbReference>
<protein>
    <recommendedName>
        <fullName evidence="2">Ac34</fullName>
    </recommendedName>
</protein>
<accession>A0A1B1MQQ8</accession>
<dbReference type="InterPro" id="IPR009657">
    <property type="entry name" value="Protein_Ac34"/>
</dbReference>
<name>A0A1B1MQQ8_NPVLD</name>
<organism evidence="1">
    <name type="scientific">Lymantria dispar multicapsid nuclear polyhedrosis virus</name>
    <name type="common">LdMNPV</name>
    <dbReference type="NCBI Taxonomy" id="10449"/>
    <lineage>
        <taxon>Viruses</taxon>
        <taxon>Viruses incertae sedis</taxon>
        <taxon>Naldaviricetes</taxon>
        <taxon>Lefavirales</taxon>
        <taxon>Baculoviridae</taxon>
        <taxon>Alphabaculovirus</taxon>
        <taxon>Alphabaculovirus lydisparis</taxon>
    </lineage>
</organism>
<evidence type="ECO:0000313" key="1">
    <source>
        <dbReference type="EMBL" id="ANS70920.1"/>
    </source>
</evidence>
<sequence length="205" mass="23235">MDSHKATFRRDLASLTRNITATSGSAKAPIEPQLGNILQLMGEKKLLLMEEKNENFDIREDHLLSDETRDYLNALQTEKLYRCRACYHRDVAMFCEFHARYSFVASIVENGSEAAASASSVTTANDKHYEEFIDFTNSEMGIVERVERYYALLSSAREEAVWRAQAPSVFRKLTGFDGVKALLTHYNCAVSTNADSPDFECMAYE</sequence>
<proteinExistence type="predicted"/>
<organismHost>
    <name type="scientific">Lepidoptera</name>
    <name type="common">moths &amp; butterflies</name>
    <dbReference type="NCBI Taxonomy" id="7088"/>
</organismHost>
<reference evidence="1" key="1">
    <citation type="journal article" date="2016" name="J. Invertebr. Pathol.">
        <title>An alphabaculovirus isolated from dead Lymantria dispar larvae shows high genetic similarity to baculovirus previously isolated from Lymantria monacha - An example of adaptation to a new host.</title>
        <authorList>
            <person name="Rabalski L."/>
            <person name="Krejmer-Rabalska M."/>
            <person name="Skrzecz I."/>
            <person name="Wasag B."/>
            <person name="Szewczyk B."/>
        </authorList>
    </citation>
    <scope>NUCLEOTIDE SEQUENCE</scope>
    <source>
        <strain evidence="1">BNP</strain>
    </source>
</reference>